<dbReference type="InterPro" id="IPR016667">
    <property type="entry name" value="Caps_polysacc_synth_CpsB/CapC"/>
</dbReference>
<dbReference type="AlphaFoldDB" id="A0A2S0RD31"/>
<dbReference type="EMBL" id="CP028811">
    <property type="protein sequence ID" value="AWA28622.1"/>
    <property type="molecule type" value="Genomic_DNA"/>
</dbReference>
<comment type="catalytic activity">
    <reaction evidence="4">
        <text>O-phospho-L-tyrosyl-[protein] + H2O = L-tyrosyl-[protein] + phosphate</text>
        <dbReference type="Rhea" id="RHEA:10684"/>
        <dbReference type="Rhea" id="RHEA-COMP:10136"/>
        <dbReference type="Rhea" id="RHEA-COMP:20101"/>
        <dbReference type="ChEBI" id="CHEBI:15377"/>
        <dbReference type="ChEBI" id="CHEBI:43474"/>
        <dbReference type="ChEBI" id="CHEBI:46858"/>
        <dbReference type="ChEBI" id="CHEBI:61978"/>
        <dbReference type="EC" id="3.1.3.48"/>
    </reaction>
</comment>
<keyword evidence="6" id="KW-1185">Reference proteome</keyword>
<dbReference type="Proteomes" id="UP000244193">
    <property type="component" value="Chromosome"/>
</dbReference>
<gene>
    <name evidence="5" type="ORF">HYN48_00170</name>
</gene>
<dbReference type="KEGG" id="fmg:HYN48_00170"/>
<dbReference type="Pfam" id="PF19567">
    <property type="entry name" value="CpsB_CapC"/>
    <property type="match status" value="1"/>
</dbReference>
<evidence type="ECO:0000256" key="1">
    <source>
        <dbReference type="ARBA" id="ARBA00005750"/>
    </source>
</evidence>
<proteinExistence type="inferred from homology"/>
<protein>
    <recommendedName>
        <fullName evidence="2">protein-tyrosine-phosphatase</fullName>
        <ecNumber evidence="2">3.1.3.48</ecNumber>
    </recommendedName>
</protein>
<dbReference type="InterPro" id="IPR016195">
    <property type="entry name" value="Pol/histidinol_Pase-like"/>
</dbReference>
<dbReference type="PIRSF" id="PIRSF016557">
    <property type="entry name" value="Caps_synth_CpsB"/>
    <property type="match status" value="1"/>
</dbReference>
<evidence type="ECO:0000256" key="2">
    <source>
        <dbReference type="ARBA" id="ARBA00013064"/>
    </source>
</evidence>
<dbReference type="Gene3D" id="3.20.20.140">
    <property type="entry name" value="Metal-dependent hydrolases"/>
    <property type="match status" value="1"/>
</dbReference>
<dbReference type="GO" id="GO:0030145">
    <property type="term" value="F:manganese ion binding"/>
    <property type="evidence" value="ECO:0007669"/>
    <property type="project" value="InterPro"/>
</dbReference>
<dbReference type="RefSeq" id="WP_108369214.1">
    <property type="nucleotide sequence ID" value="NZ_CP028811.1"/>
</dbReference>
<dbReference type="SUPFAM" id="SSF89550">
    <property type="entry name" value="PHP domain-like"/>
    <property type="match status" value="1"/>
</dbReference>
<reference evidence="5 6" key="1">
    <citation type="submission" date="2018-04" db="EMBL/GenBank/DDBJ databases">
        <title>Genome sequencing of Flavobacterium sp. HYN0048.</title>
        <authorList>
            <person name="Yi H."/>
            <person name="Baek C."/>
        </authorList>
    </citation>
    <scope>NUCLEOTIDE SEQUENCE [LARGE SCALE GENOMIC DNA]</scope>
    <source>
        <strain evidence="5 6">HYN0048</strain>
    </source>
</reference>
<dbReference type="OrthoDB" id="9788539at2"/>
<organism evidence="5 6">
    <name type="scientific">Flavobacterium magnum</name>
    <dbReference type="NCBI Taxonomy" id="2162713"/>
    <lineage>
        <taxon>Bacteria</taxon>
        <taxon>Pseudomonadati</taxon>
        <taxon>Bacteroidota</taxon>
        <taxon>Flavobacteriia</taxon>
        <taxon>Flavobacteriales</taxon>
        <taxon>Flavobacteriaceae</taxon>
        <taxon>Flavobacterium</taxon>
    </lineage>
</organism>
<comment type="similarity">
    <text evidence="1">Belongs to the metallo-dependent hydrolases superfamily. CpsB/CapC family.</text>
</comment>
<accession>A0A2S0RD31</accession>
<dbReference type="PANTHER" id="PTHR39181:SF1">
    <property type="entry name" value="TYROSINE-PROTEIN PHOSPHATASE YWQE"/>
    <property type="match status" value="1"/>
</dbReference>
<name>A0A2S0RD31_9FLAO</name>
<evidence type="ECO:0000313" key="6">
    <source>
        <dbReference type="Proteomes" id="UP000244193"/>
    </source>
</evidence>
<evidence type="ECO:0000256" key="4">
    <source>
        <dbReference type="ARBA" id="ARBA00051722"/>
    </source>
</evidence>
<evidence type="ECO:0000256" key="3">
    <source>
        <dbReference type="ARBA" id="ARBA00022801"/>
    </source>
</evidence>
<evidence type="ECO:0000313" key="5">
    <source>
        <dbReference type="EMBL" id="AWA28622.1"/>
    </source>
</evidence>
<sequence length="244" mass="27832">MFFFSKPKPFLRDLLGADYVDIHSHILFGIDDGAVTFEDSQFLVESMIEFGTTAFITTPHTIFTVWDNTREDIISKETDTRNLLEAAGINTPLRAASEYLMDNHFVNQFQSEPLLTLKDNYVLVEMSYINAPIQLYSILFDLQVAGYKPVLAHPERYLFYHGNLEEYRKLKKAGCDFQINLLSVTGYYGEAVFRTAKWLLDNGLIDFAGSDVHHKNHIRAFGNKVGIKDTASLTAAIENNKIFR</sequence>
<dbReference type="PANTHER" id="PTHR39181">
    <property type="entry name" value="TYROSINE-PROTEIN PHOSPHATASE YWQE"/>
    <property type="match status" value="1"/>
</dbReference>
<keyword evidence="3" id="KW-0378">Hydrolase</keyword>
<dbReference type="EC" id="3.1.3.48" evidence="2"/>
<dbReference type="GO" id="GO:0004725">
    <property type="term" value="F:protein tyrosine phosphatase activity"/>
    <property type="evidence" value="ECO:0007669"/>
    <property type="project" value="UniProtKB-EC"/>
</dbReference>